<sequence>MEESDPVDDETDADEDSNNESSMAPSNADAFSVLETVMEWYEQQSELFPATVAQENRSMQRKNEVVQWYGEKYGIIFHNKCKTATFCTYLAISSSTLPVCDDFQYSYSVRFHILHESHSVFGYPNNRVSERCPVPIDSDKRRSSAIEFNS</sequence>
<keyword evidence="3" id="KW-1185">Reference proteome</keyword>
<feature type="region of interest" description="Disordered" evidence="1">
    <location>
        <begin position="1"/>
        <end position="25"/>
    </location>
</feature>
<proteinExistence type="predicted"/>
<feature type="compositionally biased region" description="Acidic residues" evidence="1">
    <location>
        <begin position="1"/>
        <end position="18"/>
    </location>
</feature>
<evidence type="ECO:0000256" key="1">
    <source>
        <dbReference type="SAM" id="MobiDB-lite"/>
    </source>
</evidence>
<organism evidence="2 3">
    <name type="scientific">Trichonephila clavipes</name>
    <name type="common">Golden silk orbweaver</name>
    <name type="synonym">Nephila clavipes</name>
    <dbReference type="NCBI Taxonomy" id="2585209"/>
    <lineage>
        <taxon>Eukaryota</taxon>
        <taxon>Metazoa</taxon>
        <taxon>Ecdysozoa</taxon>
        <taxon>Arthropoda</taxon>
        <taxon>Chelicerata</taxon>
        <taxon>Arachnida</taxon>
        <taxon>Araneae</taxon>
        <taxon>Araneomorphae</taxon>
        <taxon>Entelegynae</taxon>
        <taxon>Araneoidea</taxon>
        <taxon>Nephilidae</taxon>
        <taxon>Trichonephila</taxon>
    </lineage>
</organism>
<gene>
    <name evidence="2" type="primary">NCL1_21534</name>
    <name evidence="2" type="ORF">TNCV_4909161</name>
</gene>
<protein>
    <submittedName>
        <fullName evidence="2">Uncharacterized protein</fullName>
    </submittedName>
</protein>
<accession>A0A8X6RNU2</accession>
<name>A0A8X6RNU2_TRICX</name>
<dbReference type="Proteomes" id="UP000887159">
    <property type="component" value="Unassembled WGS sequence"/>
</dbReference>
<comment type="caution">
    <text evidence="2">The sequence shown here is derived from an EMBL/GenBank/DDBJ whole genome shotgun (WGS) entry which is preliminary data.</text>
</comment>
<dbReference type="AlphaFoldDB" id="A0A8X6RNU2"/>
<evidence type="ECO:0000313" key="2">
    <source>
        <dbReference type="EMBL" id="GFX98273.1"/>
    </source>
</evidence>
<reference evidence="2" key="1">
    <citation type="submission" date="2020-08" db="EMBL/GenBank/DDBJ databases">
        <title>Multicomponent nature underlies the extraordinary mechanical properties of spider dragline silk.</title>
        <authorList>
            <person name="Kono N."/>
            <person name="Nakamura H."/>
            <person name="Mori M."/>
            <person name="Yoshida Y."/>
            <person name="Ohtoshi R."/>
            <person name="Malay A.D."/>
            <person name="Moran D.A.P."/>
            <person name="Tomita M."/>
            <person name="Numata K."/>
            <person name="Arakawa K."/>
        </authorList>
    </citation>
    <scope>NUCLEOTIDE SEQUENCE</scope>
</reference>
<dbReference type="EMBL" id="BMAU01021201">
    <property type="protein sequence ID" value="GFX98273.1"/>
    <property type="molecule type" value="Genomic_DNA"/>
</dbReference>
<evidence type="ECO:0000313" key="3">
    <source>
        <dbReference type="Proteomes" id="UP000887159"/>
    </source>
</evidence>